<feature type="compositionally biased region" description="Polar residues" evidence="1">
    <location>
        <begin position="493"/>
        <end position="504"/>
    </location>
</feature>
<dbReference type="Proteomes" id="UP000826234">
    <property type="component" value="Unassembled WGS sequence"/>
</dbReference>
<dbReference type="EMBL" id="JAIPUX010005289">
    <property type="protein sequence ID" value="KAH0618639.1"/>
    <property type="molecule type" value="Genomic_DNA"/>
</dbReference>
<evidence type="ECO:0008006" key="6">
    <source>
        <dbReference type="Google" id="ProtNLM"/>
    </source>
</evidence>
<sequence length="1225" mass="134265">MPPLEAPQQGGGVVAKMVPFSFPPSKYALWNPSPIGESSVSYLTYYRNPKLNMTEKTLRLAHRHAKQSRRNLFTCFLVGTLETDEDGEGVSLTIDRFDPGRQVAGGVEKIPTAPLPGDFLIPCTISLGSSSGDVTVHNSQDFNLAFKLCSYLTMDQTRKLLLILESDPKAYTLPLVGIWLSGISHIYSPQVWAFCLRYLFNSSIQERVPSESGSFLIVLYSLKHNGPEFYECIPCDGHTELSFQLLTSKETLHLFKNVEPSGKCNIQFELSSKNKNAEMEFFSKILKNVSISSLSQSSSPNKLSASDHDSGVEDDTSPRLFPRPHPVSQQITEIQPSVPELSIVFDGGPTELVPTPKHVMITDKKNKPPFGYQPAKITCPAKHPPCQLQNSESGKQIFGGFARESFPRELPKQLKQRTPILKPCKRMQPPLQQQPNAVGSQARKNFESTSSSSSAFCGGPSPNTSPHQLGIPETYLRSDEAAQRKGQLPVSGPTESKSKQSLVPSHSPCHSCGLLPPHVRSPVEHQIPFQHPHCCPPCVCSCQLHSHMQCTSAKAWQGIYKIGSSHTPEIQSDSTQESTELILHQNMECTDSGCNLVCATSSPMNLGHGIMGNSSPCSDNLATTLNISCPEDSWNEQSHAVCSKIRSDNEMMGLSSDVYRILTEQNRQIKLLQAQIQRLLEAQTLQSCSTKAIASSTGSLQSEKQLEFVAMETQSSPVLHMKKSVSIAVSTGASLYLNAPLERNKDSVMQDDGEISNEDINISMNTEKDRSQASIASSLKVVDIPSFVDSVHVVEEGPSQHSAKLGGPAAGGVAQTALLNESVSMCLQSRPSERTDNHLAAINEQNIEKVMTTLPNVPLDDQKFYQDILGQVNHFLKASSEASSSFVKEDVISNECSTSSKSCNTKRNSTPGPVLKDKDSVLNATLKQLKKLGVNFDSPNQMNSAHKVENASIMACIHPEAVIPGLNYISFANVGMSGLTPNGVDLSMEANAIALKYLSESQLSQLSLSRSSQKDSLTSSLQTLLHTNTDKTLVGFGLISPSNMSFATRKYMRKYGLLQSCDSSDDDEQLNDYYRREESLNPVLQLDFSPAIDSLACWKDPSERTGRKEVPLNVIHHGSEHSSNDMSHSEGPILRNVTNAVLPLRILHQSNESSDPILKDLKPKMKLVSGKAEFTQHPGKENLDVQIVPETPQTPAVDYLNQADNMNSVGTFLDVQQLRQLPKLL</sequence>
<accession>A0ABQ7SMU4</accession>
<organism evidence="4 5">
    <name type="scientific">Phrynosoma platyrhinos</name>
    <name type="common">Desert horned lizard</name>
    <dbReference type="NCBI Taxonomy" id="52577"/>
    <lineage>
        <taxon>Eukaryota</taxon>
        <taxon>Metazoa</taxon>
        <taxon>Chordata</taxon>
        <taxon>Craniata</taxon>
        <taxon>Vertebrata</taxon>
        <taxon>Euteleostomi</taxon>
        <taxon>Lepidosauria</taxon>
        <taxon>Squamata</taxon>
        <taxon>Bifurcata</taxon>
        <taxon>Unidentata</taxon>
        <taxon>Episquamata</taxon>
        <taxon>Toxicofera</taxon>
        <taxon>Iguania</taxon>
        <taxon>Phrynosomatidae</taxon>
        <taxon>Phrynosomatinae</taxon>
        <taxon>Phrynosoma</taxon>
    </lineage>
</organism>
<evidence type="ECO:0000313" key="5">
    <source>
        <dbReference type="Proteomes" id="UP000826234"/>
    </source>
</evidence>
<feature type="domain" description="STIL N-terminal" evidence="2">
    <location>
        <begin position="29"/>
        <end position="148"/>
    </location>
</feature>
<dbReference type="InterPro" id="IPR057731">
    <property type="entry name" value="STIL_N"/>
</dbReference>
<name>A0ABQ7SMU4_PHRPL</name>
<reference evidence="4 5" key="1">
    <citation type="journal article" date="2022" name="Gigascience">
        <title>A chromosome-level genome assembly and annotation of the desert horned lizard, Phrynosoma platyrhinos, provides insight into chromosomal rearrangements among reptiles.</title>
        <authorList>
            <person name="Koochekian N."/>
            <person name="Ascanio A."/>
            <person name="Farleigh K."/>
            <person name="Card D.C."/>
            <person name="Schield D.R."/>
            <person name="Castoe T.A."/>
            <person name="Jezkova T."/>
        </authorList>
    </citation>
    <scope>NUCLEOTIDE SEQUENCE [LARGE SCALE GENOMIC DNA]</scope>
    <source>
        <strain evidence="4">NK-2021</strain>
    </source>
</reference>
<dbReference type="Pfam" id="PF15253">
    <property type="entry name" value="STIL_N"/>
    <property type="match status" value="2"/>
</dbReference>
<dbReference type="InterPro" id="IPR026123">
    <property type="entry name" value="STIL"/>
</dbReference>
<dbReference type="PANTHER" id="PTHR15128:SF0">
    <property type="entry name" value="SCL-INTERRUPTING LOCUS PROTEIN"/>
    <property type="match status" value="1"/>
</dbReference>
<evidence type="ECO:0000259" key="3">
    <source>
        <dbReference type="Pfam" id="PF25775"/>
    </source>
</evidence>
<protein>
    <recommendedName>
        <fullName evidence="6">SCL-interrupting locus protein</fullName>
    </recommendedName>
</protein>
<dbReference type="InterPro" id="IPR058559">
    <property type="entry name" value="PRM_STIL"/>
</dbReference>
<comment type="caution">
    <text evidence="4">The sequence shown here is derived from an EMBL/GenBank/DDBJ whole genome shotgun (WGS) entry which is preliminary data.</text>
</comment>
<feature type="domain" description="STIL coiled coil region" evidence="3">
    <location>
        <begin position="656"/>
        <end position="684"/>
    </location>
</feature>
<proteinExistence type="predicted"/>
<evidence type="ECO:0000256" key="1">
    <source>
        <dbReference type="SAM" id="MobiDB-lite"/>
    </source>
</evidence>
<feature type="compositionally biased region" description="Polar residues" evidence="1">
    <location>
        <begin position="430"/>
        <end position="443"/>
    </location>
</feature>
<evidence type="ECO:0000313" key="4">
    <source>
        <dbReference type="EMBL" id="KAH0618639.1"/>
    </source>
</evidence>
<gene>
    <name evidence="4" type="ORF">JD844_018028</name>
</gene>
<feature type="region of interest" description="Disordered" evidence="1">
    <location>
        <begin position="295"/>
        <end position="323"/>
    </location>
</feature>
<feature type="domain" description="STIL N-terminal" evidence="2">
    <location>
        <begin position="149"/>
        <end position="290"/>
    </location>
</feature>
<feature type="compositionally biased region" description="Low complexity" evidence="1">
    <location>
        <begin position="295"/>
        <end position="304"/>
    </location>
</feature>
<dbReference type="Pfam" id="PF25775">
    <property type="entry name" value="CC_STIL"/>
    <property type="match status" value="1"/>
</dbReference>
<keyword evidence="5" id="KW-1185">Reference proteome</keyword>
<feature type="region of interest" description="Disordered" evidence="1">
    <location>
        <begin position="404"/>
        <end position="504"/>
    </location>
</feature>
<dbReference type="PANTHER" id="PTHR15128">
    <property type="entry name" value="TAL1 SCL INTERRUPTING LOCUS"/>
    <property type="match status" value="1"/>
</dbReference>
<dbReference type="Pfam" id="PF26399">
    <property type="entry name" value="PRM_STIL"/>
    <property type="match status" value="1"/>
</dbReference>
<dbReference type="InterPro" id="IPR057655">
    <property type="entry name" value="STIL_CC"/>
</dbReference>
<evidence type="ECO:0000259" key="2">
    <source>
        <dbReference type="Pfam" id="PF15253"/>
    </source>
</evidence>